<reference evidence="3" key="1">
    <citation type="submission" date="2020-03" db="EMBL/GenBank/DDBJ databases">
        <title>Site-based positive gene gene selection in Geosmithia morbida across the United States reveals a broad range of putative effectors and factors for local host and environmental adapation.</title>
        <authorList>
            <person name="Onufrak A."/>
            <person name="Murdoch R.W."/>
            <person name="Gazis R."/>
            <person name="Huff M."/>
            <person name="Staton M."/>
            <person name="Klingeman W."/>
            <person name="Hadziabdic D."/>
        </authorList>
    </citation>
    <scope>NUCLEOTIDE SEQUENCE</scope>
    <source>
        <strain evidence="3">1262</strain>
    </source>
</reference>
<keyword evidence="4" id="KW-1185">Reference proteome</keyword>
<gene>
    <name evidence="3" type="ORF">GMORB2_4335</name>
</gene>
<evidence type="ECO:0000313" key="3">
    <source>
        <dbReference type="EMBL" id="KAF4125495.1"/>
    </source>
</evidence>
<dbReference type="PANTHER" id="PTHR43092">
    <property type="entry name" value="L-CYSTEINE DESULFHYDRASE"/>
    <property type="match status" value="1"/>
</dbReference>
<protein>
    <submittedName>
        <fullName evidence="3">Hercynylcysteine S-oxide lyase</fullName>
    </submittedName>
</protein>
<dbReference type="Pfam" id="PF00266">
    <property type="entry name" value="Aminotran_5"/>
    <property type="match status" value="1"/>
</dbReference>
<dbReference type="InterPro" id="IPR015424">
    <property type="entry name" value="PyrdxlP-dep_Trfase"/>
</dbReference>
<dbReference type="Gene3D" id="3.40.640.10">
    <property type="entry name" value="Type I PLP-dependent aspartate aminotransferase-like (Major domain)"/>
    <property type="match status" value="1"/>
</dbReference>
<dbReference type="EMBL" id="JAANYQ010000003">
    <property type="protein sequence ID" value="KAF4125495.1"/>
    <property type="molecule type" value="Genomic_DNA"/>
</dbReference>
<proteinExistence type="predicted"/>
<name>A0A9P5D770_9HYPO</name>
<evidence type="ECO:0000259" key="2">
    <source>
        <dbReference type="Pfam" id="PF00266"/>
    </source>
</evidence>
<feature type="domain" description="Aminotransferase class V" evidence="2">
    <location>
        <begin position="47"/>
        <end position="259"/>
    </location>
</feature>
<dbReference type="InterPro" id="IPR000192">
    <property type="entry name" value="Aminotrans_V_dom"/>
</dbReference>
<dbReference type="GeneID" id="55970563"/>
<dbReference type="RefSeq" id="XP_035324147.1">
    <property type="nucleotide sequence ID" value="XM_035466310.1"/>
</dbReference>
<keyword evidence="3" id="KW-0456">Lyase</keyword>
<dbReference type="InterPro" id="IPR015421">
    <property type="entry name" value="PyrdxlP-dep_Trfase_major"/>
</dbReference>
<dbReference type="AlphaFoldDB" id="A0A9P5D770"/>
<comment type="caution">
    <text evidence="3">The sequence shown here is derived from an EMBL/GenBank/DDBJ whole genome shotgun (WGS) entry which is preliminary data.</text>
</comment>
<keyword evidence="1" id="KW-0663">Pyridoxal phosphate</keyword>
<dbReference type="PANTHER" id="PTHR43092:SF2">
    <property type="entry name" value="HERCYNYLCYSTEINE SULFOXIDE LYASE"/>
    <property type="match status" value="1"/>
</dbReference>
<dbReference type="OrthoDB" id="5978656at2759"/>
<dbReference type="Proteomes" id="UP000749293">
    <property type="component" value="Unassembled WGS sequence"/>
</dbReference>
<evidence type="ECO:0000256" key="1">
    <source>
        <dbReference type="ARBA" id="ARBA00022898"/>
    </source>
</evidence>
<accession>A0A9P5D770</accession>
<evidence type="ECO:0000313" key="4">
    <source>
        <dbReference type="Proteomes" id="UP000749293"/>
    </source>
</evidence>
<sequence>MVIDAGKQELTSIRDNGGPKELGHGIRADFAFEPGWRNLNHGSYGTVPHAIQARRHHYMNMYEAKPDHFIRVRLPELLDESRAAVAELVNAPVSEVVFVNNATEGVNTVLRNLEWNSDGKDTIVHFSTVYDACARAEDFVSDYSGRVGVREIQLDYPLEDGEIITLFRDEVRRLQEEDHRRARVALFDVVSSNPGVRFPWVQMVAACRELGVTSLVDGAHGVGMVPLDLSAADPDFFVSNCHKWLHTPRGCALFYVPLRNQHLLPSTLATARGYAPRRDNGGRRTQPLLIPHDGKSHFERNFEWVGTRDDSPYLSVRDAIAWRKHVLGGEDRIMAYMTDLSRRGIRVVADALGTDYLDNKAGTMTDCAMANVALPIWVGEKGRVRAGPGDIVVSEEDAPVAFHWINDTMFDEFHTFMAVSVRWDRFWVRLSAQVYLELEDYEWAGGVLKELCRRVGEGEFKKID</sequence>
<dbReference type="GO" id="GO:0016829">
    <property type="term" value="F:lyase activity"/>
    <property type="evidence" value="ECO:0007669"/>
    <property type="project" value="UniProtKB-KW"/>
</dbReference>
<dbReference type="SUPFAM" id="SSF53383">
    <property type="entry name" value="PLP-dependent transferases"/>
    <property type="match status" value="1"/>
</dbReference>
<organism evidence="3 4">
    <name type="scientific">Geosmithia morbida</name>
    <dbReference type="NCBI Taxonomy" id="1094350"/>
    <lineage>
        <taxon>Eukaryota</taxon>
        <taxon>Fungi</taxon>
        <taxon>Dikarya</taxon>
        <taxon>Ascomycota</taxon>
        <taxon>Pezizomycotina</taxon>
        <taxon>Sordariomycetes</taxon>
        <taxon>Hypocreomycetidae</taxon>
        <taxon>Hypocreales</taxon>
        <taxon>Bionectriaceae</taxon>
        <taxon>Geosmithia</taxon>
    </lineage>
</organism>